<dbReference type="EMBL" id="JACEIK010002242">
    <property type="protein sequence ID" value="MCD9559937.1"/>
    <property type="molecule type" value="Genomic_DNA"/>
</dbReference>
<gene>
    <name evidence="1" type="ORF">HAX54_018314</name>
</gene>
<accession>A0ABS8UP55</accession>
<evidence type="ECO:0000313" key="1">
    <source>
        <dbReference type="EMBL" id="MCD9559937.1"/>
    </source>
</evidence>
<comment type="caution">
    <text evidence="1">The sequence shown here is derived from an EMBL/GenBank/DDBJ whole genome shotgun (WGS) entry which is preliminary data.</text>
</comment>
<sequence length="70" mass="8101">MYSNGSNAQKEAKYALEIWIDEGRLTLEFPAIRDLSTNIKVRSDVVRFTARSFNAFLGMPMMEPDIFHIF</sequence>
<organism evidence="1 2">
    <name type="scientific">Datura stramonium</name>
    <name type="common">Jimsonweed</name>
    <name type="synonym">Common thornapple</name>
    <dbReference type="NCBI Taxonomy" id="4076"/>
    <lineage>
        <taxon>Eukaryota</taxon>
        <taxon>Viridiplantae</taxon>
        <taxon>Streptophyta</taxon>
        <taxon>Embryophyta</taxon>
        <taxon>Tracheophyta</taxon>
        <taxon>Spermatophyta</taxon>
        <taxon>Magnoliopsida</taxon>
        <taxon>eudicotyledons</taxon>
        <taxon>Gunneridae</taxon>
        <taxon>Pentapetalae</taxon>
        <taxon>asterids</taxon>
        <taxon>lamiids</taxon>
        <taxon>Solanales</taxon>
        <taxon>Solanaceae</taxon>
        <taxon>Solanoideae</taxon>
        <taxon>Datureae</taxon>
        <taxon>Datura</taxon>
    </lineage>
</organism>
<name>A0ABS8UP55_DATST</name>
<dbReference type="Proteomes" id="UP000823775">
    <property type="component" value="Unassembled WGS sequence"/>
</dbReference>
<protein>
    <submittedName>
        <fullName evidence="1">Uncharacterized protein</fullName>
    </submittedName>
</protein>
<keyword evidence="2" id="KW-1185">Reference proteome</keyword>
<evidence type="ECO:0000313" key="2">
    <source>
        <dbReference type="Proteomes" id="UP000823775"/>
    </source>
</evidence>
<reference evidence="1 2" key="1">
    <citation type="journal article" date="2021" name="BMC Genomics">
        <title>Datura genome reveals duplications of psychoactive alkaloid biosynthetic genes and high mutation rate following tissue culture.</title>
        <authorList>
            <person name="Rajewski A."/>
            <person name="Carter-House D."/>
            <person name="Stajich J."/>
            <person name="Litt A."/>
        </authorList>
    </citation>
    <scope>NUCLEOTIDE SEQUENCE [LARGE SCALE GENOMIC DNA]</scope>
    <source>
        <strain evidence="1">AR-01</strain>
    </source>
</reference>
<proteinExistence type="predicted"/>